<feature type="chain" id="PRO_5035208538" description="C-type lectin domain-containing protein" evidence="4">
    <location>
        <begin position="27"/>
        <end position="1185"/>
    </location>
</feature>
<proteinExistence type="predicted"/>
<dbReference type="PROSITE" id="PS50041">
    <property type="entry name" value="C_TYPE_LECTIN_2"/>
    <property type="match status" value="2"/>
</dbReference>
<dbReference type="EMBL" id="CAKKNE010000002">
    <property type="protein sequence ID" value="CAH0367487.1"/>
    <property type="molecule type" value="Genomic_DNA"/>
</dbReference>
<keyword evidence="2" id="KW-1015">Disulfide bond</keyword>
<feature type="signal peptide" evidence="4">
    <location>
        <begin position="1"/>
        <end position="26"/>
    </location>
</feature>
<dbReference type="Pfam" id="PF00059">
    <property type="entry name" value="Lectin_C"/>
    <property type="match status" value="2"/>
</dbReference>
<dbReference type="Gene3D" id="3.10.100.10">
    <property type="entry name" value="Mannose-Binding Protein A, subunit A"/>
    <property type="match status" value="2"/>
</dbReference>
<evidence type="ECO:0000256" key="4">
    <source>
        <dbReference type="SAM" id="SignalP"/>
    </source>
</evidence>
<dbReference type="InterPro" id="IPR006558">
    <property type="entry name" value="LamG-like"/>
</dbReference>
<dbReference type="SUPFAM" id="SSF49899">
    <property type="entry name" value="Concanavalin A-like lectins/glucanases"/>
    <property type="match status" value="1"/>
</dbReference>
<dbReference type="PANTHER" id="PTHR45784:SF3">
    <property type="entry name" value="C-TYPE LECTIN DOMAIN FAMILY 4 MEMBER K-LIKE-RELATED"/>
    <property type="match status" value="1"/>
</dbReference>
<evidence type="ECO:0000313" key="7">
    <source>
        <dbReference type="Proteomes" id="UP000789595"/>
    </source>
</evidence>
<dbReference type="SMART" id="SM00560">
    <property type="entry name" value="LamGL"/>
    <property type="match status" value="1"/>
</dbReference>
<dbReference type="PANTHER" id="PTHR45784">
    <property type="entry name" value="C-TYPE LECTIN DOMAIN FAMILY 20 MEMBER A-RELATED"/>
    <property type="match status" value="1"/>
</dbReference>
<dbReference type="Gene3D" id="2.60.120.200">
    <property type="match status" value="1"/>
</dbReference>
<dbReference type="CDD" id="cd00037">
    <property type="entry name" value="CLECT"/>
    <property type="match status" value="1"/>
</dbReference>
<evidence type="ECO:0000313" key="6">
    <source>
        <dbReference type="EMBL" id="CAH0367487.1"/>
    </source>
</evidence>
<evidence type="ECO:0000256" key="2">
    <source>
        <dbReference type="ARBA" id="ARBA00023157"/>
    </source>
</evidence>
<gene>
    <name evidence="6" type="ORF">PECAL_2P05100</name>
</gene>
<dbReference type="InterPro" id="IPR001304">
    <property type="entry name" value="C-type_lectin-like"/>
</dbReference>
<feature type="domain" description="C-type lectin" evidence="5">
    <location>
        <begin position="602"/>
        <end position="700"/>
    </location>
</feature>
<evidence type="ECO:0000259" key="5">
    <source>
        <dbReference type="PROSITE" id="PS50041"/>
    </source>
</evidence>
<dbReference type="SUPFAM" id="SSF56436">
    <property type="entry name" value="C-type lectin-like"/>
    <property type="match status" value="2"/>
</dbReference>
<comment type="caution">
    <text evidence="6">The sequence shown here is derived from an EMBL/GenBank/DDBJ whole genome shotgun (WGS) entry which is preliminary data.</text>
</comment>
<dbReference type="Pfam" id="PF13385">
    <property type="entry name" value="Laminin_G_3"/>
    <property type="match status" value="1"/>
</dbReference>
<organism evidence="6 7">
    <name type="scientific">Pelagomonas calceolata</name>
    <dbReference type="NCBI Taxonomy" id="35677"/>
    <lineage>
        <taxon>Eukaryota</taxon>
        <taxon>Sar</taxon>
        <taxon>Stramenopiles</taxon>
        <taxon>Ochrophyta</taxon>
        <taxon>Pelagophyceae</taxon>
        <taxon>Pelagomonadales</taxon>
        <taxon>Pelagomonadaceae</taxon>
        <taxon>Pelagomonas</taxon>
    </lineage>
</organism>
<evidence type="ECO:0000256" key="3">
    <source>
        <dbReference type="SAM" id="MobiDB-lite"/>
    </source>
</evidence>
<dbReference type="OrthoDB" id="418245at2759"/>
<feature type="region of interest" description="Disordered" evidence="3">
    <location>
        <begin position="1087"/>
        <end position="1185"/>
    </location>
</feature>
<name>A0A8J2SIS1_9STRA</name>
<dbReference type="AlphaFoldDB" id="A0A8J2SIS1"/>
<reference evidence="6" key="1">
    <citation type="submission" date="2021-11" db="EMBL/GenBank/DDBJ databases">
        <authorList>
            <consortium name="Genoscope - CEA"/>
            <person name="William W."/>
        </authorList>
    </citation>
    <scope>NUCLEOTIDE SEQUENCE</scope>
</reference>
<feature type="domain" description="C-type lectin" evidence="5">
    <location>
        <begin position="186"/>
        <end position="281"/>
    </location>
</feature>
<sequence length="1185" mass="126831">MKPAAPAGSRAGLALALLCLAAPARAGGSCTISGLACPNEHTDTDTDYTHIDSSNNKWIWSGTTSDGRSWYENDDVSNGVKYLYYSTRAGGWFLTATAPDLSAADPWVGDNNPFRFYGQAYGDSPDGVFHDAQIYCGHDTGDPADSCWKSPRGDGRDYYWCDNDGTVTVSCEDVVAEFSFVANVGSWSNGRAQCQSRGGDLATIHSAAEDAAAKAVVPSGSSAWFGLSDTTTEGSYAWVDGSALDYINWAGGEPNNWGGNEDCGGYYKGHTSGWADGGCDEWEGAEPVGAVCSIPGSSTGSDDDSFTFVAGSQACLFDFEDTAIDSCPSGWTCTGDARVVSRYTCVSGCGTPLPNAQGEQYFSIGGDHDTGTAQSPTFELPSDAQSLEFLRCGGADSPSGVSVHRESGSVVCSSSRGEDTDSFFWDSCDVSSAAGERVYVRIVDTQSSSWGKVFVDNIRLDGGGGGCGSADITSCPITRDFCTNDASLPDNCNCGDCGYPACGDCDCDYYGDGQCCTGSSGYEDEDEETCTTTALYYDGSQDLSSHDASKCREYDCASHDGDCCGYDYETWCADGYTLVRGNEGEHDCWPGKKGYRCLPSEYFVGDYSTSYDDAKTYCAERDASLVTIHSQAENEAAYSACIAGGMRNCWLGLEAYGSEWYWHTGEALSWTNWDGSEGTCFCGEDRAFFKTAWHGDKWHDVSGCDCEDTYPLCERSGGATTESGTCATMFSPCGTCGDDHCTVESCPFRGYECGAPDGECMFNVIDPGYDGYDYFNAGSCREMCATFGQDCVRAEEYSDNLCGAALVQSYSCDDDYAAIQASSTSHTGHTFCTCTSGDYDYWEELCPECGDEHNCAAAAECHGWCCSTWGECCGEECMTTDPYYDGSGASYEWHMLDNPANVGNMQQAALDYEADSSYLVVPDFGVDMAPCASITVAAWVKLDDPNEHEWGGIVSFIQDNGSDEKGFILGYSRGKYYWGVAAEPTSTGDLSKGGANLNYQMAPTAAETGVWHHVAGTYDSATQNLYVDGELVATSHVLSGAIMYPDTATLAFGCYLDDNEEFKMTGTIESVQIFGAALNAQQLYGAYENRPTPRPTPKPSWQPTPKPTPQPTRRPTPQPTVPRPTPRPTVPRPTPRPTVPRPTQRPSWRPTPVPIASDRAPDPAAVGQTDAAPHASAKPPTYAAA</sequence>
<keyword evidence="7" id="KW-1185">Reference proteome</keyword>
<dbReference type="InterPro" id="IPR016187">
    <property type="entry name" value="CTDL_fold"/>
</dbReference>
<dbReference type="Proteomes" id="UP000789595">
    <property type="component" value="Unassembled WGS sequence"/>
</dbReference>
<evidence type="ECO:0000256" key="1">
    <source>
        <dbReference type="ARBA" id="ARBA00022729"/>
    </source>
</evidence>
<keyword evidence="1 4" id="KW-0732">Signal</keyword>
<dbReference type="SMART" id="SM00034">
    <property type="entry name" value="CLECT"/>
    <property type="match status" value="2"/>
</dbReference>
<protein>
    <recommendedName>
        <fullName evidence="5">C-type lectin domain-containing protein</fullName>
    </recommendedName>
</protein>
<feature type="compositionally biased region" description="Pro residues" evidence="3">
    <location>
        <begin position="1092"/>
        <end position="1140"/>
    </location>
</feature>
<accession>A0A8J2SIS1</accession>
<dbReference type="InterPro" id="IPR016186">
    <property type="entry name" value="C-type_lectin-like/link_sf"/>
</dbReference>
<dbReference type="InterPro" id="IPR013320">
    <property type="entry name" value="ConA-like_dom_sf"/>
</dbReference>